<feature type="chain" id="PRO_5025475044" description="Folate receptor-like domain-containing protein" evidence="3">
    <location>
        <begin position="25"/>
        <end position="280"/>
    </location>
</feature>
<gene>
    <name evidence="4" type="ORF">BU24DRAFT_454348</name>
</gene>
<dbReference type="RefSeq" id="XP_033379114.1">
    <property type="nucleotide sequence ID" value="XM_033531308.1"/>
</dbReference>
<accession>A0A6A5XCE7</accession>
<evidence type="ECO:0000256" key="2">
    <source>
        <dbReference type="SAM" id="Phobius"/>
    </source>
</evidence>
<dbReference type="AlphaFoldDB" id="A0A6A5XCE7"/>
<dbReference type="EMBL" id="ML978075">
    <property type="protein sequence ID" value="KAF2010775.1"/>
    <property type="molecule type" value="Genomic_DNA"/>
</dbReference>
<keyword evidence="3" id="KW-0732">Signal</keyword>
<proteinExistence type="predicted"/>
<keyword evidence="2" id="KW-1133">Transmembrane helix</keyword>
<evidence type="ECO:0008006" key="6">
    <source>
        <dbReference type="Google" id="ProtNLM"/>
    </source>
</evidence>
<keyword evidence="2" id="KW-0812">Transmembrane</keyword>
<protein>
    <recommendedName>
        <fullName evidence="6">Folate receptor-like domain-containing protein</fullName>
    </recommendedName>
</protein>
<feature type="signal peptide" evidence="3">
    <location>
        <begin position="1"/>
        <end position="24"/>
    </location>
</feature>
<feature type="region of interest" description="Disordered" evidence="1">
    <location>
        <begin position="231"/>
        <end position="280"/>
    </location>
</feature>
<reference evidence="4" key="1">
    <citation type="journal article" date="2020" name="Stud. Mycol.">
        <title>101 Dothideomycetes genomes: a test case for predicting lifestyles and emergence of pathogens.</title>
        <authorList>
            <person name="Haridas S."/>
            <person name="Albert R."/>
            <person name="Binder M."/>
            <person name="Bloem J."/>
            <person name="Labutti K."/>
            <person name="Salamov A."/>
            <person name="Andreopoulos B."/>
            <person name="Baker S."/>
            <person name="Barry K."/>
            <person name="Bills G."/>
            <person name="Bluhm B."/>
            <person name="Cannon C."/>
            <person name="Castanera R."/>
            <person name="Culley D."/>
            <person name="Daum C."/>
            <person name="Ezra D."/>
            <person name="Gonzalez J."/>
            <person name="Henrissat B."/>
            <person name="Kuo A."/>
            <person name="Liang C."/>
            <person name="Lipzen A."/>
            <person name="Lutzoni F."/>
            <person name="Magnuson J."/>
            <person name="Mondo S."/>
            <person name="Nolan M."/>
            <person name="Ohm R."/>
            <person name="Pangilinan J."/>
            <person name="Park H.-J."/>
            <person name="Ramirez L."/>
            <person name="Alfaro M."/>
            <person name="Sun H."/>
            <person name="Tritt A."/>
            <person name="Yoshinaga Y."/>
            <person name="Zwiers L.-H."/>
            <person name="Turgeon B."/>
            <person name="Goodwin S."/>
            <person name="Spatafora J."/>
            <person name="Crous P."/>
            <person name="Grigoriev I."/>
        </authorList>
    </citation>
    <scope>NUCLEOTIDE SEQUENCE</scope>
    <source>
        <strain evidence="4">CBS 175.79</strain>
    </source>
</reference>
<dbReference type="GeneID" id="54288705"/>
<keyword evidence="2" id="KW-0472">Membrane</keyword>
<feature type="compositionally biased region" description="Basic and acidic residues" evidence="1">
    <location>
        <begin position="259"/>
        <end position="269"/>
    </location>
</feature>
<organism evidence="4 5">
    <name type="scientific">Aaosphaeria arxii CBS 175.79</name>
    <dbReference type="NCBI Taxonomy" id="1450172"/>
    <lineage>
        <taxon>Eukaryota</taxon>
        <taxon>Fungi</taxon>
        <taxon>Dikarya</taxon>
        <taxon>Ascomycota</taxon>
        <taxon>Pezizomycotina</taxon>
        <taxon>Dothideomycetes</taxon>
        <taxon>Pleosporomycetidae</taxon>
        <taxon>Pleosporales</taxon>
        <taxon>Pleosporales incertae sedis</taxon>
        <taxon>Aaosphaeria</taxon>
    </lineage>
</organism>
<feature type="transmembrane region" description="Helical" evidence="2">
    <location>
        <begin position="194"/>
        <end position="215"/>
    </location>
</feature>
<evidence type="ECO:0000256" key="1">
    <source>
        <dbReference type="SAM" id="MobiDB-lite"/>
    </source>
</evidence>
<dbReference type="Proteomes" id="UP000799778">
    <property type="component" value="Unassembled WGS sequence"/>
</dbReference>
<evidence type="ECO:0000313" key="4">
    <source>
        <dbReference type="EMBL" id="KAF2010775.1"/>
    </source>
</evidence>
<sequence length="280" mass="30669">MNFSLAKLNFVYLSFFVFVRLASCTCFLPNGTAKEDEATRACSNDPASPLSKICCQTGWDNAPGNDTKFGPTADECLPSGVCRNRGFSSKPGEEYPPWDHFYRVTCTNQDWDEGGCLDVCSSGFNADQVVQLTPCDDTATSEKWCCGDTKDCCAAGFEYKAVYIPQKLGSLNKINQTLPTGKSNADDLLHDARIGFGVGIVAASCVFFALGYILARYRCQRKLRDMSKQITPGELSGENTATQESEWKGGVVNELDSDGQAHELPDSEQHHRRSMVDQGT</sequence>
<evidence type="ECO:0000313" key="5">
    <source>
        <dbReference type="Proteomes" id="UP000799778"/>
    </source>
</evidence>
<keyword evidence="5" id="KW-1185">Reference proteome</keyword>
<dbReference type="OrthoDB" id="5215637at2759"/>
<name>A0A6A5XCE7_9PLEO</name>
<evidence type="ECO:0000256" key="3">
    <source>
        <dbReference type="SAM" id="SignalP"/>
    </source>
</evidence>